<reference evidence="2 3" key="1">
    <citation type="submission" date="2009-01" db="EMBL/GenBank/DDBJ databases">
        <title>Complete sequence of chromosome of Methylobacterium nodulans ORS 2060.</title>
        <authorList>
            <consortium name="US DOE Joint Genome Institute"/>
            <person name="Lucas S."/>
            <person name="Copeland A."/>
            <person name="Lapidus A."/>
            <person name="Glavina del Rio T."/>
            <person name="Dalin E."/>
            <person name="Tice H."/>
            <person name="Bruce D."/>
            <person name="Goodwin L."/>
            <person name="Pitluck S."/>
            <person name="Sims D."/>
            <person name="Brettin T."/>
            <person name="Detter J.C."/>
            <person name="Han C."/>
            <person name="Larimer F."/>
            <person name="Land M."/>
            <person name="Hauser L."/>
            <person name="Kyrpides N."/>
            <person name="Ivanova N."/>
            <person name="Marx C.J."/>
            <person name="Richardson P."/>
        </authorList>
    </citation>
    <scope>NUCLEOTIDE SEQUENCE [LARGE SCALE GENOMIC DNA]</scope>
    <source>
        <strain evidence="3">LMG 21967 / CNCM I-2342 / ORS 2060</strain>
    </source>
</reference>
<accession>B8IDD1</accession>
<keyword evidence="3" id="KW-1185">Reference proteome</keyword>
<gene>
    <name evidence="2" type="ordered locus">Mnod_6528</name>
</gene>
<evidence type="ECO:0000313" key="2">
    <source>
        <dbReference type="EMBL" id="ACL61297.1"/>
    </source>
</evidence>
<evidence type="ECO:0000313" key="3">
    <source>
        <dbReference type="Proteomes" id="UP000008207"/>
    </source>
</evidence>
<evidence type="ECO:0000256" key="1">
    <source>
        <dbReference type="SAM" id="MobiDB-lite"/>
    </source>
</evidence>
<feature type="compositionally biased region" description="Basic and acidic residues" evidence="1">
    <location>
        <begin position="107"/>
        <end position="118"/>
    </location>
</feature>
<dbReference type="KEGG" id="mno:Mnod_6528"/>
<sequence>MVARQRKPAWSASRRSGGRFGAKESATQRELRSRARANRNRHDRLFATKTVQPASLEAATAAIGATLGQLRAAHLRYHLAMLDVLTPAQVRRYGEIRGDRAGGAGAQHREHGHGAHRP</sequence>
<dbReference type="Gene3D" id="1.20.120.1490">
    <property type="match status" value="1"/>
</dbReference>
<dbReference type="HOGENOM" id="CLU_2070349_0_0_5"/>
<dbReference type="EMBL" id="CP001349">
    <property type="protein sequence ID" value="ACL61297.1"/>
    <property type="molecule type" value="Genomic_DNA"/>
</dbReference>
<proteinExistence type="predicted"/>
<dbReference type="eggNOG" id="COG3678">
    <property type="taxonomic scope" value="Bacteria"/>
</dbReference>
<dbReference type="STRING" id="460265.Mnod_6528"/>
<protein>
    <submittedName>
        <fullName evidence="2">Uncharacterized protein</fullName>
    </submittedName>
</protein>
<feature type="region of interest" description="Disordered" evidence="1">
    <location>
        <begin position="1"/>
        <end position="48"/>
    </location>
</feature>
<organism evidence="2 3">
    <name type="scientific">Methylobacterium nodulans (strain LMG 21967 / CNCM I-2342 / ORS 2060)</name>
    <dbReference type="NCBI Taxonomy" id="460265"/>
    <lineage>
        <taxon>Bacteria</taxon>
        <taxon>Pseudomonadati</taxon>
        <taxon>Pseudomonadota</taxon>
        <taxon>Alphaproteobacteria</taxon>
        <taxon>Hyphomicrobiales</taxon>
        <taxon>Methylobacteriaceae</taxon>
        <taxon>Methylobacterium</taxon>
    </lineage>
</organism>
<dbReference type="AlphaFoldDB" id="B8IDD1"/>
<name>B8IDD1_METNO</name>
<dbReference type="Proteomes" id="UP000008207">
    <property type="component" value="Chromosome"/>
</dbReference>
<feature type="region of interest" description="Disordered" evidence="1">
    <location>
        <begin position="99"/>
        <end position="118"/>
    </location>
</feature>